<dbReference type="NCBIfam" id="NF033539">
    <property type="entry name" value="transpos_IS1380"/>
    <property type="match status" value="1"/>
</dbReference>
<organism evidence="2 3">
    <name type="scientific">Gaiella occulta</name>
    <dbReference type="NCBI Taxonomy" id="1002870"/>
    <lineage>
        <taxon>Bacteria</taxon>
        <taxon>Bacillati</taxon>
        <taxon>Actinomycetota</taxon>
        <taxon>Thermoleophilia</taxon>
        <taxon>Gaiellales</taxon>
        <taxon>Gaiellaceae</taxon>
        <taxon>Gaiella</taxon>
    </lineage>
</organism>
<dbReference type="AlphaFoldDB" id="A0A7M2Z0M8"/>
<dbReference type="Proteomes" id="UP000254134">
    <property type="component" value="Unassembled WGS sequence"/>
</dbReference>
<dbReference type="RefSeq" id="WP_114795548.1">
    <property type="nucleotide sequence ID" value="NZ_QQZY01000002.1"/>
</dbReference>
<dbReference type="OrthoDB" id="3254802at2"/>
<reference evidence="2 3" key="1">
    <citation type="submission" date="2018-07" db="EMBL/GenBank/DDBJ databases">
        <title>High-quality-draft genome sequence of Gaiella occulta.</title>
        <authorList>
            <person name="Severino R."/>
            <person name="Froufe H.J.C."/>
            <person name="Rainey F.A."/>
            <person name="Barroso C."/>
            <person name="Albuquerque L."/>
            <person name="Lobo-Da-Cunha A."/>
            <person name="Da Costa M.S."/>
            <person name="Egas C."/>
        </authorList>
    </citation>
    <scope>NUCLEOTIDE SEQUENCE [LARGE SCALE GENOMIC DNA]</scope>
    <source>
        <strain evidence="2 3">F2-233</strain>
    </source>
</reference>
<name>A0A7M2Z0M8_9ACTN</name>
<dbReference type="InterPro" id="IPR025668">
    <property type="entry name" value="Tnp_DDE_dom"/>
</dbReference>
<dbReference type="InterPro" id="IPR047960">
    <property type="entry name" value="Transpos_IS1380"/>
</dbReference>
<accession>A0A7M2Z0M8</accession>
<sequence>MQVKRTELVESVQIVADADRLTSRAGTAVLAGLADRVGLAGALAQAMVGVRQRRSRHDPGRTLCDLAVMLADGGDCLADLSALRDQPALFGEVASDATAWRALAALDPQRLVAVRQARAKARAHVWELAGAPRRVVLDLDATLITAHSDKEQAAGNYKHGFGFHPLLCYEAETDEARAGVLRPGNAGANTAADHVAVLDLALAQLPEGAVGPGLLVRADSGGATHAFLDHVVERGFRFSVGFDLTEPVREAILAVPEQAWRPALTQAGEQREGAAVAELALDLEGNGWPAGTRAICRRERPHPGAQLSFTDDNGYRFQVFITNQQGRRIERLEQLHRQHAVVEDRIRCGKDTGLRNLPFRAFAANTAWLELVLCAQDLLAWTQRLLLSGELARCEPKRLRYRLLHVAGRLTRHARRLRLHLPRGWAWGNELVEAFARLRALPQAP</sequence>
<gene>
    <name evidence="2" type="ORF">Gocc_1131</name>
</gene>
<comment type="caution">
    <text evidence="2">The sequence shown here is derived from an EMBL/GenBank/DDBJ whole genome shotgun (WGS) entry which is preliminary data.</text>
</comment>
<evidence type="ECO:0000313" key="3">
    <source>
        <dbReference type="Proteomes" id="UP000254134"/>
    </source>
</evidence>
<reference evidence="3" key="2">
    <citation type="journal article" date="2019" name="MicrobiologyOpen">
        <title>High-quality draft genome sequence of Gaiella occulta isolated from a 150 meter deep mineral water borehole and comparison with the genome sequences of other deep-branching lineages of the phylum Actinobacteria.</title>
        <authorList>
            <person name="Severino R."/>
            <person name="Froufe H.J.C."/>
            <person name="Barroso C."/>
            <person name="Albuquerque L."/>
            <person name="Lobo-da-Cunha A."/>
            <person name="da Costa M.S."/>
            <person name="Egas C."/>
        </authorList>
    </citation>
    <scope>NUCLEOTIDE SEQUENCE [LARGE SCALE GENOMIC DNA]</scope>
    <source>
        <strain evidence="3">F2-233</strain>
    </source>
</reference>
<keyword evidence="3" id="KW-1185">Reference proteome</keyword>
<dbReference type="Pfam" id="PF13701">
    <property type="entry name" value="DDE_Tnp_1_4"/>
    <property type="match status" value="1"/>
</dbReference>
<feature type="domain" description="Transposase DDE" evidence="1">
    <location>
        <begin position="10"/>
        <end position="442"/>
    </location>
</feature>
<evidence type="ECO:0000313" key="2">
    <source>
        <dbReference type="EMBL" id="RDI75333.1"/>
    </source>
</evidence>
<protein>
    <submittedName>
        <fullName evidence="2">Transposase DDE domain</fullName>
    </submittedName>
</protein>
<dbReference type="EMBL" id="QQZY01000002">
    <property type="protein sequence ID" value="RDI75333.1"/>
    <property type="molecule type" value="Genomic_DNA"/>
</dbReference>
<proteinExistence type="predicted"/>
<evidence type="ECO:0000259" key="1">
    <source>
        <dbReference type="Pfam" id="PF13701"/>
    </source>
</evidence>